<dbReference type="CDD" id="cd07250">
    <property type="entry name" value="HPPD_C_like"/>
    <property type="match status" value="1"/>
</dbReference>
<dbReference type="PIRSF" id="PIRSF009283">
    <property type="entry name" value="HPP_dOase"/>
    <property type="match status" value="1"/>
</dbReference>
<dbReference type="InterPro" id="IPR041735">
    <property type="entry name" value="4OHPhenylPyrv_dOase_C"/>
</dbReference>
<evidence type="ECO:0000256" key="9">
    <source>
        <dbReference type="ARBA" id="ARBA00023232"/>
    </source>
</evidence>
<comment type="caution">
    <text evidence="12">The sequence shown here is derived from an EMBL/GenBank/DDBJ whole genome shotgun (WGS) entry which is preliminary data.</text>
</comment>
<evidence type="ECO:0000256" key="7">
    <source>
        <dbReference type="ARBA" id="ARBA00022878"/>
    </source>
</evidence>
<evidence type="ECO:0000313" key="12">
    <source>
        <dbReference type="EMBL" id="KAJ8312225.1"/>
    </source>
</evidence>
<evidence type="ECO:0000256" key="4">
    <source>
        <dbReference type="ARBA" id="ARBA00013222"/>
    </source>
</evidence>
<evidence type="ECO:0000256" key="6">
    <source>
        <dbReference type="ARBA" id="ARBA00022737"/>
    </source>
</evidence>
<dbReference type="Proteomes" id="UP001217089">
    <property type="component" value="Unassembled WGS sequence"/>
</dbReference>
<keyword evidence="13" id="KW-1185">Reference proteome</keyword>
<comment type="similarity">
    <text evidence="3 10">Belongs to the 4HPPD family.</text>
</comment>
<dbReference type="EMBL" id="JARBDR010000440">
    <property type="protein sequence ID" value="KAJ8312225.1"/>
    <property type="molecule type" value="Genomic_DNA"/>
</dbReference>
<evidence type="ECO:0000259" key="11">
    <source>
        <dbReference type="PROSITE" id="PS51819"/>
    </source>
</evidence>
<name>A0ABQ9F9G5_TEGGR</name>
<dbReference type="InterPro" id="IPR037523">
    <property type="entry name" value="VOC_core"/>
</dbReference>
<gene>
    <name evidence="12" type="ORF">KUTeg_009598</name>
</gene>
<dbReference type="PANTHER" id="PTHR11959">
    <property type="entry name" value="4-HYDROXYPHENYLPYRUVATE DIOXYGENASE"/>
    <property type="match status" value="1"/>
</dbReference>
<evidence type="ECO:0000256" key="2">
    <source>
        <dbReference type="ARBA" id="ARBA00005162"/>
    </source>
</evidence>
<keyword evidence="8" id="KW-0408">Iron</keyword>
<dbReference type="InterPro" id="IPR041736">
    <property type="entry name" value="4OHPhenylPyrv_dOase_N"/>
</dbReference>
<keyword evidence="7" id="KW-0828">Tyrosine catabolism</keyword>
<feature type="domain" description="VOC" evidence="11">
    <location>
        <begin position="18"/>
        <end position="150"/>
    </location>
</feature>
<dbReference type="Pfam" id="PF00903">
    <property type="entry name" value="Glyoxalase"/>
    <property type="match status" value="1"/>
</dbReference>
<dbReference type="InterPro" id="IPR029068">
    <property type="entry name" value="Glyas_Bleomycin-R_OHBP_Dase"/>
</dbReference>
<dbReference type="SUPFAM" id="SSF54593">
    <property type="entry name" value="Glyoxalase/Bleomycin resistance protein/Dihydroxybiphenyl dioxygenase"/>
    <property type="match status" value="1"/>
</dbReference>
<organism evidence="12 13">
    <name type="scientific">Tegillarca granosa</name>
    <name type="common">Malaysian cockle</name>
    <name type="synonym">Anadara granosa</name>
    <dbReference type="NCBI Taxonomy" id="220873"/>
    <lineage>
        <taxon>Eukaryota</taxon>
        <taxon>Metazoa</taxon>
        <taxon>Spiralia</taxon>
        <taxon>Lophotrochozoa</taxon>
        <taxon>Mollusca</taxon>
        <taxon>Bivalvia</taxon>
        <taxon>Autobranchia</taxon>
        <taxon>Pteriomorphia</taxon>
        <taxon>Arcoida</taxon>
        <taxon>Arcoidea</taxon>
        <taxon>Arcidae</taxon>
        <taxon>Tegillarca</taxon>
    </lineage>
</organism>
<keyword evidence="9" id="KW-0585">Phenylalanine catabolism</keyword>
<keyword evidence="5" id="KW-0479">Metal-binding</keyword>
<dbReference type="Pfam" id="PF13669">
    <property type="entry name" value="Glyoxalase_4"/>
    <property type="match status" value="1"/>
</dbReference>
<protein>
    <recommendedName>
        <fullName evidence="4 10">4-hydroxyphenylpyruvate dioxygenase</fullName>
    </recommendedName>
</protein>
<reference evidence="12 13" key="1">
    <citation type="submission" date="2022-12" db="EMBL/GenBank/DDBJ databases">
        <title>Chromosome-level genome of Tegillarca granosa.</title>
        <authorList>
            <person name="Kim J."/>
        </authorList>
    </citation>
    <scope>NUCLEOTIDE SEQUENCE [LARGE SCALE GENOMIC DNA]</scope>
    <source>
        <strain evidence="12">Teg-2019</strain>
        <tissue evidence="12">Adductor muscle</tissue>
    </source>
</reference>
<evidence type="ECO:0000256" key="3">
    <source>
        <dbReference type="ARBA" id="ARBA00005877"/>
    </source>
</evidence>
<sequence length="341" mass="39067">MTTYTDKGPKPPAGKFLCFDHVTFWVGNAKQAASYYCTRMGFEPFAYRGLETGDRKVCSHAVKQNKIIFVFKSSLEPYEPAEMGDHLVKHGDGVKDISFEVEDLDAIFKMAVKKGAVVVQKPWEESDDNGTIRFAVIQTYGDTTHTLVERSKYKGFFLPGYKPSTYMDPLCKLLPEVGLEFIDHIVGNQPNEEMVPVADWYEKNLMFHRFWSVDDKQVHTEYSALRSIVVTNFEETIKMPINEPAPAKRKSQIQEYIDYYGGAGVQHIAMNTPDIITSVSNLRERGQPFLEVPSKYYDNLRARLKHSKLQKLRILVDFDDNEIITLDLELEILSLCLKLLK</sequence>
<evidence type="ECO:0000256" key="5">
    <source>
        <dbReference type="ARBA" id="ARBA00022723"/>
    </source>
</evidence>
<dbReference type="CDD" id="cd08342">
    <property type="entry name" value="HPPD_N_like"/>
    <property type="match status" value="1"/>
</dbReference>
<keyword evidence="6" id="KW-0677">Repeat</keyword>
<evidence type="ECO:0000256" key="8">
    <source>
        <dbReference type="ARBA" id="ARBA00023004"/>
    </source>
</evidence>
<proteinExistence type="inferred from homology"/>
<evidence type="ECO:0000256" key="1">
    <source>
        <dbReference type="ARBA" id="ARBA00001962"/>
    </source>
</evidence>
<dbReference type="InterPro" id="IPR004360">
    <property type="entry name" value="Glyas_Fos-R_dOase_dom"/>
</dbReference>
<dbReference type="Gene3D" id="3.10.180.10">
    <property type="entry name" value="2,3-Dihydroxybiphenyl 1,2-Dioxygenase, domain 1"/>
    <property type="match status" value="2"/>
</dbReference>
<dbReference type="PROSITE" id="PS51819">
    <property type="entry name" value="VOC"/>
    <property type="match status" value="2"/>
</dbReference>
<feature type="domain" description="VOC" evidence="11">
    <location>
        <begin position="181"/>
        <end position="328"/>
    </location>
</feature>
<dbReference type="InterPro" id="IPR005956">
    <property type="entry name" value="4OHPhenylPyrv_dOase"/>
</dbReference>
<dbReference type="PANTHER" id="PTHR11959:SF1">
    <property type="entry name" value="4-HYDROXYPHENYLPYRUVATE DIOXYGENASE"/>
    <property type="match status" value="1"/>
</dbReference>
<dbReference type="NCBIfam" id="TIGR01263">
    <property type="entry name" value="4HPPD"/>
    <property type="match status" value="1"/>
</dbReference>
<accession>A0ABQ9F9G5</accession>
<evidence type="ECO:0000256" key="10">
    <source>
        <dbReference type="PIRNR" id="PIRNR009283"/>
    </source>
</evidence>
<evidence type="ECO:0000313" key="13">
    <source>
        <dbReference type="Proteomes" id="UP001217089"/>
    </source>
</evidence>
<comment type="cofactor">
    <cofactor evidence="1">
        <name>Fe cation</name>
        <dbReference type="ChEBI" id="CHEBI:24875"/>
    </cofactor>
</comment>
<comment type="pathway">
    <text evidence="2">Amino-acid degradation; L-phenylalanine degradation; acetoacetate and fumarate from L-phenylalanine: step 3/6.</text>
</comment>